<organism evidence="2 3">
    <name type="scientific">Portunus trituberculatus</name>
    <name type="common">Swimming crab</name>
    <name type="synonym">Neptunus trituberculatus</name>
    <dbReference type="NCBI Taxonomy" id="210409"/>
    <lineage>
        <taxon>Eukaryota</taxon>
        <taxon>Metazoa</taxon>
        <taxon>Ecdysozoa</taxon>
        <taxon>Arthropoda</taxon>
        <taxon>Crustacea</taxon>
        <taxon>Multicrustacea</taxon>
        <taxon>Malacostraca</taxon>
        <taxon>Eumalacostraca</taxon>
        <taxon>Eucarida</taxon>
        <taxon>Decapoda</taxon>
        <taxon>Pleocyemata</taxon>
        <taxon>Brachyura</taxon>
        <taxon>Eubrachyura</taxon>
        <taxon>Portunoidea</taxon>
        <taxon>Portunidae</taxon>
        <taxon>Portuninae</taxon>
        <taxon>Portunus</taxon>
    </lineage>
</organism>
<sequence>MMGQGAYLLLLQLLLQQPERCQVQEASQLSSMAETSNIITTIITTDLEFKNLLHFANFFLLPLNLFSFCLLLHKLVVLSQNDTKLLVQLPHHLQVSQYPVIVSHRLLLVIIELFSSLQVHPVLLQLALQNHWLDHVRHIKVTVASETSGCVETSEWSPLKVN</sequence>
<dbReference type="Proteomes" id="UP000324222">
    <property type="component" value="Unassembled WGS sequence"/>
</dbReference>
<protein>
    <submittedName>
        <fullName evidence="2">Uncharacterized protein</fullName>
    </submittedName>
</protein>
<proteinExistence type="predicted"/>
<evidence type="ECO:0000313" key="3">
    <source>
        <dbReference type="Proteomes" id="UP000324222"/>
    </source>
</evidence>
<dbReference type="EMBL" id="VSRR010000512">
    <property type="protein sequence ID" value="MPC16504.1"/>
    <property type="molecule type" value="Genomic_DNA"/>
</dbReference>
<keyword evidence="1" id="KW-0732">Signal</keyword>
<feature type="signal peptide" evidence="1">
    <location>
        <begin position="1"/>
        <end position="23"/>
    </location>
</feature>
<name>A0A5B7D5F9_PORTR</name>
<feature type="chain" id="PRO_5022956909" evidence="1">
    <location>
        <begin position="24"/>
        <end position="162"/>
    </location>
</feature>
<keyword evidence="3" id="KW-1185">Reference proteome</keyword>
<accession>A0A5B7D5F9</accession>
<dbReference type="AlphaFoldDB" id="A0A5B7D5F9"/>
<evidence type="ECO:0000313" key="2">
    <source>
        <dbReference type="EMBL" id="MPC16504.1"/>
    </source>
</evidence>
<evidence type="ECO:0000256" key="1">
    <source>
        <dbReference type="SAM" id="SignalP"/>
    </source>
</evidence>
<reference evidence="2 3" key="1">
    <citation type="submission" date="2019-05" db="EMBL/GenBank/DDBJ databases">
        <title>Another draft genome of Portunus trituberculatus and its Hox gene families provides insights of decapod evolution.</title>
        <authorList>
            <person name="Jeong J.-H."/>
            <person name="Song I."/>
            <person name="Kim S."/>
            <person name="Choi T."/>
            <person name="Kim D."/>
            <person name="Ryu S."/>
            <person name="Kim W."/>
        </authorList>
    </citation>
    <scope>NUCLEOTIDE SEQUENCE [LARGE SCALE GENOMIC DNA]</scope>
    <source>
        <tissue evidence="2">Muscle</tissue>
    </source>
</reference>
<comment type="caution">
    <text evidence="2">The sequence shown here is derived from an EMBL/GenBank/DDBJ whole genome shotgun (WGS) entry which is preliminary data.</text>
</comment>
<gene>
    <name evidence="2" type="ORF">E2C01_009328</name>
</gene>